<dbReference type="SUPFAM" id="SSF55083">
    <property type="entry name" value="6-hydroxymethyl-7,8-dihydropterin pyrophosphokinase, HPPK"/>
    <property type="match status" value="1"/>
</dbReference>
<dbReference type="RefSeq" id="WP_071563628.1">
    <property type="nucleotide sequence ID" value="NZ_CAESAQ020000052.1"/>
</dbReference>
<evidence type="ECO:0000256" key="4">
    <source>
        <dbReference type="ARBA" id="ARBA00022741"/>
    </source>
</evidence>
<dbReference type="PANTHER" id="PTHR43071:SF2">
    <property type="entry name" value="2-AMINO-4-HYDROXY-6-HYDROXYMETHYLDIHYDROPTERIDINE PYROPHOSPHOKINASE"/>
    <property type="match status" value="1"/>
</dbReference>
<dbReference type="GO" id="GO:0016301">
    <property type="term" value="F:kinase activity"/>
    <property type="evidence" value="ECO:0007669"/>
    <property type="project" value="UniProtKB-KW"/>
</dbReference>
<name>A0A1J5UHC7_9GAMM</name>
<evidence type="ECO:0000256" key="6">
    <source>
        <dbReference type="ARBA" id="ARBA00022840"/>
    </source>
</evidence>
<keyword evidence="7" id="KW-0289">Folate biosynthesis</keyword>
<evidence type="ECO:0000256" key="7">
    <source>
        <dbReference type="ARBA" id="ARBA00022909"/>
    </source>
</evidence>
<dbReference type="UniPathway" id="UPA00077">
    <property type="reaction ID" value="UER00155"/>
</dbReference>
<dbReference type="GO" id="GO:0003848">
    <property type="term" value="F:2-amino-4-hydroxy-6-hydroxymethyldihydropteridine diphosphokinase activity"/>
    <property type="evidence" value="ECO:0007669"/>
    <property type="project" value="UniProtKB-EC"/>
</dbReference>
<evidence type="ECO:0000256" key="3">
    <source>
        <dbReference type="ARBA" id="ARBA00022679"/>
    </source>
</evidence>
<feature type="domain" description="7,8-dihydro-6-hydroxymethylpterin-pyrophosphokinase" evidence="8">
    <location>
        <begin position="6"/>
        <end position="128"/>
    </location>
</feature>
<dbReference type="InterPro" id="IPR000550">
    <property type="entry name" value="Hppk"/>
</dbReference>
<keyword evidence="5 10" id="KW-0418">Kinase</keyword>
<dbReference type="InterPro" id="IPR035907">
    <property type="entry name" value="Hppk_sf"/>
</dbReference>
<evidence type="ECO:0000256" key="1">
    <source>
        <dbReference type="ARBA" id="ARBA00005051"/>
    </source>
</evidence>
<dbReference type="PANTHER" id="PTHR43071">
    <property type="entry name" value="2-AMINO-4-HYDROXY-6-HYDROXYMETHYLDIHYDROPTERIDINE PYROPHOSPHOKINASE"/>
    <property type="match status" value="1"/>
</dbReference>
<dbReference type="Proteomes" id="UP000182798">
    <property type="component" value="Unassembled WGS sequence"/>
</dbReference>
<organism evidence="10 11">
    <name type="scientific">Bathymodiolus thermophilus thioautotrophic gill symbiont</name>
    <dbReference type="NCBI Taxonomy" id="2360"/>
    <lineage>
        <taxon>Bacteria</taxon>
        <taxon>Pseudomonadati</taxon>
        <taxon>Pseudomonadota</taxon>
        <taxon>Gammaproteobacteria</taxon>
        <taxon>sulfur-oxidizing symbionts</taxon>
    </lineage>
</organism>
<reference evidence="10" key="2">
    <citation type="journal article" date="2017" name="Stand. Genomic Sci.">
        <title>Genome sequence of the sulfur-oxidizing Bathymodiolus thermophilus gill endosymbiont.</title>
        <authorList>
            <person name="Ponnudurai R."/>
            <person name="Sayavedra L."/>
            <person name="Kleiner M."/>
            <person name="Heiden S.E."/>
            <person name="Thurmer A."/>
            <person name="Felbeck H."/>
            <person name="Schluter R."/>
            <person name="Sievert S.M."/>
            <person name="Daniel R."/>
            <person name="Schweder T."/>
            <person name="Markert S."/>
        </authorList>
    </citation>
    <scope>NUCLEOTIDE SEQUENCE</scope>
    <source>
        <strain evidence="10">BAT/CrabSpa'14</strain>
    </source>
</reference>
<evidence type="ECO:0000256" key="2">
    <source>
        <dbReference type="ARBA" id="ARBA00013253"/>
    </source>
</evidence>
<evidence type="ECO:0000259" key="8">
    <source>
        <dbReference type="Pfam" id="PF01288"/>
    </source>
</evidence>
<evidence type="ECO:0000256" key="5">
    <source>
        <dbReference type="ARBA" id="ARBA00022777"/>
    </source>
</evidence>
<dbReference type="Pfam" id="PF01288">
    <property type="entry name" value="HPPK"/>
    <property type="match status" value="1"/>
</dbReference>
<evidence type="ECO:0000313" key="12">
    <source>
        <dbReference type="Proteomes" id="UP000643672"/>
    </source>
</evidence>
<evidence type="ECO:0000313" key="11">
    <source>
        <dbReference type="Proteomes" id="UP000182798"/>
    </source>
</evidence>
<keyword evidence="12" id="KW-1185">Reference proteome</keyword>
<dbReference type="EC" id="2.7.6.3" evidence="2"/>
<keyword evidence="4" id="KW-0547">Nucleotide-binding</keyword>
<keyword evidence="3 9" id="KW-0808">Transferase</keyword>
<comment type="pathway">
    <text evidence="1">Cofactor biosynthesis; tetrahydrofolate biosynthesis; 2-amino-4-hydroxy-6-hydroxymethyl-7,8-dihydropteridine diphosphate from 7,8-dihydroneopterin triphosphate: step 4/4.</text>
</comment>
<dbReference type="OrthoDB" id="9790168at2"/>
<dbReference type="GO" id="GO:0046654">
    <property type="term" value="P:tetrahydrofolate biosynthetic process"/>
    <property type="evidence" value="ECO:0007669"/>
    <property type="project" value="UniProtKB-UniPathway"/>
</dbReference>
<evidence type="ECO:0000313" key="9">
    <source>
        <dbReference type="EMBL" id="CAB5499135.1"/>
    </source>
</evidence>
<accession>A0A1J5UHC7</accession>
<dbReference type="EMBL" id="CAESAQ020000052">
    <property type="protein sequence ID" value="CAB5499135.1"/>
    <property type="molecule type" value="Genomic_DNA"/>
</dbReference>
<dbReference type="Gene3D" id="3.30.70.560">
    <property type="entry name" value="7,8-Dihydro-6-hydroxymethylpterin-pyrophosphokinase HPPK"/>
    <property type="match status" value="1"/>
</dbReference>
<comment type="caution">
    <text evidence="10">The sequence shown here is derived from an EMBL/GenBank/DDBJ whole genome shotgun (WGS) entry which is preliminary data.</text>
</comment>
<dbReference type="NCBIfam" id="TIGR01498">
    <property type="entry name" value="folK"/>
    <property type="match status" value="1"/>
</dbReference>
<proteinExistence type="predicted"/>
<dbReference type="EMBL" id="MIQH01000354">
    <property type="protein sequence ID" value="OIR25301.1"/>
    <property type="molecule type" value="Genomic_DNA"/>
</dbReference>
<dbReference type="GO" id="GO:0005524">
    <property type="term" value="F:ATP binding"/>
    <property type="evidence" value="ECO:0007669"/>
    <property type="project" value="UniProtKB-KW"/>
</dbReference>
<dbReference type="AlphaFoldDB" id="A0A1J5UHC7"/>
<reference evidence="11" key="1">
    <citation type="submission" date="2016-09" db="EMBL/GenBank/DDBJ databases">
        <title>Genome Sequence of Bathymodiolus thermophilus sulfur-oxidizing gill endosymbiont.</title>
        <authorList>
            <person name="Ponnudurai R."/>
            <person name="Kleiner M."/>
            <person name="Sayavedra L."/>
            <person name="Thuermer A."/>
            <person name="Felbeck H."/>
            <person name="Schlueter R."/>
            <person name="Schweder T."/>
            <person name="Markert S."/>
        </authorList>
    </citation>
    <scope>NUCLEOTIDE SEQUENCE [LARGE SCALE GENOMIC DNA]</scope>
    <source>
        <strain evidence="11">BAT/CrabSpa'14</strain>
    </source>
</reference>
<gene>
    <name evidence="10" type="ORF">BGC33_13100</name>
    <name evidence="9" type="ORF">THERMOS_977</name>
</gene>
<evidence type="ECO:0000313" key="10">
    <source>
        <dbReference type="EMBL" id="OIR25301.1"/>
    </source>
</evidence>
<reference evidence="9 12" key="3">
    <citation type="submission" date="2020-05" db="EMBL/GenBank/DDBJ databases">
        <authorList>
            <person name="Petersen J."/>
            <person name="Sayavedra L."/>
        </authorList>
    </citation>
    <scope>NUCLEOTIDE SEQUENCE [LARGE SCALE GENOMIC DNA]</scope>
    <source>
        <strain evidence="9">B thermophilus SOXS</strain>
    </source>
</reference>
<dbReference type="Proteomes" id="UP000643672">
    <property type="component" value="Unassembled WGS sequence"/>
</dbReference>
<protein>
    <recommendedName>
        <fullName evidence="2">2-amino-4-hydroxy-6-hydroxymethyldihydropteridine diphosphokinase</fullName>
        <ecNumber evidence="2">2.7.6.3</ecNumber>
    </recommendedName>
</protein>
<sequence length="160" mass="18187">MNEIHINIGSNQNRRHNITQAIEALKMNFFNVVCSDIFESAAVGFKGMDFYNMGVNADTDLSIADVLSVLHTIENNQGRDRSQPKFSSRQIDLDLVLYDKVIDENNNLPRNDILKYNFVLLPLAQLSPQSVHPIENKTYKQLSATVKQLKSYNIKTLKTS</sequence>
<keyword evidence="6" id="KW-0067">ATP-binding</keyword>
<dbReference type="GO" id="GO:0046656">
    <property type="term" value="P:folic acid biosynthetic process"/>
    <property type="evidence" value="ECO:0007669"/>
    <property type="project" value="UniProtKB-KW"/>
</dbReference>